<evidence type="ECO:0000256" key="2">
    <source>
        <dbReference type="ARBA" id="ARBA00022801"/>
    </source>
</evidence>
<accession>A0ABV9TRN9</accession>
<comment type="similarity">
    <text evidence="1">Belongs to the peptidase M20 family.</text>
</comment>
<dbReference type="InterPro" id="IPR002933">
    <property type="entry name" value="Peptidase_M20"/>
</dbReference>
<dbReference type="SUPFAM" id="SSF55031">
    <property type="entry name" value="Bacterial exopeptidase dimerisation domain"/>
    <property type="match status" value="1"/>
</dbReference>
<dbReference type="EMBL" id="JBHSIT010000001">
    <property type="protein sequence ID" value="MFC4906066.1"/>
    <property type="molecule type" value="Genomic_DNA"/>
</dbReference>
<dbReference type="NCBIfam" id="NF006770">
    <property type="entry name" value="PRK09290.1-4"/>
    <property type="match status" value="1"/>
</dbReference>
<sequence>MSFEEMWAALLPVGRSAATGGYDRFVWTPSELECRAWFLDEARARSLDVEPDGNGNLFAWWYPSSGRRDGAVLTGSHLDSVPGGGAFDGPLGVVSAFAAIDLLRARGIEPDRPLGVGVFAEEEGARFGVACLGSRLLSGAIDPARARALTDGEGLTYAAVAEENGVDPAGIGRDDDLLGRIGCYVELHVEQGRALAPGTPVGVASAIIPHGRWRLDFTGEGNHAGTTRLIDRRDPMLPFASTVLAARASADRHDSVATIGKVRIVPGGVNAIPSAVSAWLDSRGPDERSVRATVSDVLEHARAAGLGHGVSVELTEESYTEVVDFNLELRDRVVKALGGVRALGGVPVLPTGAGHDAGILSAVLPTAMLFVRNPTGVSHAPAEHAETDDCLAGVEALASVLADLVRG</sequence>
<dbReference type="PANTHER" id="PTHR32494">
    <property type="entry name" value="ALLANTOATE DEIMINASE-RELATED"/>
    <property type="match status" value="1"/>
</dbReference>
<gene>
    <name evidence="3" type="ORF">ACFPCY_01925</name>
</gene>
<dbReference type="InterPro" id="IPR010158">
    <property type="entry name" value="Amidase_Cbmase"/>
</dbReference>
<proteinExistence type="inferred from homology"/>
<dbReference type="Pfam" id="PF01546">
    <property type="entry name" value="Peptidase_M20"/>
    <property type="match status" value="1"/>
</dbReference>
<evidence type="ECO:0000313" key="4">
    <source>
        <dbReference type="Proteomes" id="UP001595872"/>
    </source>
</evidence>
<keyword evidence="2" id="KW-0378">Hydrolase</keyword>
<dbReference type="Gene3D" id="3.30.70.360">
    <property type="match status" value="1"/>
</dbReference>
<dbReference type="Proteomes" id="UP001595872">
    <property type="component" value="Unassembled WGS sequence"/>
</dbReference>
<reference evidence="4" key="1">
    <citation type="journal article" date="2019" name="Int. J. Syst. Evol. Microbiol.">
        <title>The Global Catalogue of Microorganisms (GCM) 10K type strain sequencing project: providing services to taxonomists for standard genome sequencing and annotation.</title>
        <authorList>
            <consortium name="The Broad Institute Genomics Platform"/>
            <consortium name="The Broad Institute Genome Sequencing Center for Infectious Disease"/>
            <person name="Wu L."/>
            <person name="Ma J."/>
        </authorList>
    </citation>
    <scope>NUCLEOTIDE SEQUENCE [LARGE SCALE GENOMIC DNA]</scope>
    <source>
        <strain evidence="4">KLKA75</strain>
    </source>
</reference>
<comment type="caution">
    <text evidence="3">The sequence shown here is derived from an EMBL/GenBank/DDBJ whole genome shotgun (WGS) entry which is preliminary data.</text>
</comment>
<organism evidence="3 4">
    <name type="scientific">Actinomadura gamaensis</name>
    <dbReference type="NCBI Taxonomy" id="1763541"/>
    <lineage>
        <taxon>Bacteria</taxon>
        <taxon>Bacillati</taxon>
        <taxon>Actinomycetota</taxon>
        <taxon>Actinomycetes</taxon>
        <taxon>Streptosporangiales</taxon>
        <taxon>Thermomonosporaceae</taxon>
        <taxon>Actinomadura</taxon>
    </lineage>
</organism>
<dbReference type="Gene3D" id="3.40.630.10">
    <property type="entry name" value="Zn peptidases"/>
    <property type="match status" value="1"/>
</dbReference>
<dbReference type="InterPro" id="IPR036264">
    <property type="entry name" value="Bact_exopeptidase_dim_dom"/>
</dbReference>
<protein>
    <submittedName>
        <fullName evidence="3">Allantoate amidohydrolase</fullName>
    </submittedName>
</protein>
<evidence type="ECO:0000256" key="1">
    <source>
        <dbReference type="ARBA" id="ARBA00006153"/>
    </source>
</evidence>
<dbReference type="PANTHER" id="PTHR32494:SF5">
    <property type="entry name" value="ALLANTOATE AMIDOHYDROLASE"/>
    <property type="match status" value="1"/>
</dbReference>
<name>A0ABV9TRN9_9ACTN</name>
<dbReference type="SUPFAM" id="SSF53187">
    <property type="entry name" value="Zn-dependent exopeptidases"/>
    <property type="match status" value="1"/>
</dbReference>
<dbReference type="NCBIfam" id="TIGR01879">
    <property type="entry name" value="hydantase"/>
    <property type="match status" value="1"/>
</dbReference>
<keyword evidence="4" id="KW-1185">Reference proteome</keyword>
<dbReference type="RefSeq" id="WP_378251789.1">
    <property type="nucleotide sequence ID" value="NZ_JBHSIT010000001.1"/>
</dbReference>
<evidence type="ECO:0000313" key="3">
    <source>
        <dbReference type="EMBL" id="MFC4906066.1"/>
    </source>
</evidence>
<dbReference type="PIRSF" id="PIRSF001235">
    <property type="entry name" value="Amidase_carbamoylase"/>
    <property type="match status" value="1"/>
</dbReference>